<dbReference type="Pfam" id="PF05327">
    <property type="entry name" value="RRN3"/>
    <property type="match status" value="1"/>
</dbReference>
<name>A0A7I8L3Q0_SPIIN</name>
<dbReference type="GO" id="GO:0006361">
    <property type="term" value="P:transcription initiation at RNA polymerase I promoter"/>
    <property type="evidence" value="ECO:0007669"/>
    <property type="project" value="InterPro"/>
</dbReference>
<organism evidence="3 4">
    <name type="scientific">Spirodela intermedia</name>
    <name type="common">Intermediate duckweed</name>
    <dbReference type="NCBI Taxonomy" id="51605"/>
    <lineage>
        <taxon>Eukaryota</taxon>
        <taxon>Viridiplantae</taxon>
        <taxon>Streptophyta</taxon>
        <taxon>Embryophyta</taxon>
        <taxon>Tracheophyta</taxon>
        <taxon>Spermatophyta</taxon>
        <taxon>Magnoliopsida</taxon>
        <taxon>Liliopsida</taxon>
        <taxon>Araceae</taxon>
        <taxon>Lemnoideae</taxon>
        <taxon>Spirodela</taxon>
    </lineage>
</organism>
<dbReference type="GO" id="GO:0001181">
    <property type="term" value="F:RNA polymerase I general transcription initiation factor activity"/>
    <property type="evidence" value="ECO:0007669"/>
    <property type="project" value="InterPro"/>
</dbReference>
<protein>
    <submittedName>
        <fullName evidence="3">Uncharacterized protein</fullName>
    </submittedName>
</protein>
<dbReference type="Proteomes" id="UP000663760">
    <property type="component" value="Chromosome 10"/>
</dbReference>
<gene>
    <name evidence="3" type="ORF">SI8410_10014563</name>
</gene>
<dbReference type="PANTHER" id="PTHR12790:SF0">
    <property type="entry name" value="RNA POLYMERASE I-SPECIFIC TRANSCRIPTION INITIATION FACTOR RRN3-RELATED"/>
    <property type="match status" value="1"/>
</dbReference>
<proteinExistence type="inferred from homology"/>
<feature type="compositionally biased region" description="Acidic residues" evidence="2">
    <location>
        <begin position="585"/>
        <end position="597"/>
    </location>
</feature>
<keyword evidence="4" id="KW-1185">Reference proteome</keyword>
<comment type="similarity">
    <text evidence="1">Belongs to the RRN3 family.</text>
</comment>
<evidence type="ECO:0000313" key="3">
    <source>
        <dbReference type="EMBL" id="CAA7403885.1"/>
    </source>
</evidence>
<evidence type="ECO:0000313" key="4">
    <source>
        <dbReference type="Proteomes" id="UP000663760"/>
    </source>
</evidence>
<reference evidence="3" key="1">
    <citation type="submission" date="2020-02" db="EMBL/GenBank/DDBJ databases">
        <authorList>
            <person name="Scholz U."/>
            <person name="Mascher M."/>
            <person name="Fiebig A."/>
        </authorList>
    </citation>
    <scope>NUCLEOTIDE SEQUENCE</scope>
</reference>
<dbReference type="AlphaFoldDB" id="A0A7I8L3Q0"/>
<evidence type="ECO:0000256" key="2">
    <source>
        <dbReference type="SAM" id="MobiDB-lite"/>
    </source>
</evidence>
<dbReference type="EMBL" id="LR746273">
    <property type="protein sequence ID" value="CAA7403885.1"/>
    <property type="molecule type" value="Genomic_DNA"/>
</dbReference>
<sequence>MGVEFTGNHEMEIAVEESGYFSDSEVVAHVQEALQSVALGDREQYDWLLYEVLCPTKRMSPDQEALLLTTLRALSGAVPYIDADYHQSLYSLIFKMSLWRCAPDVRGALIDLIISLAASSGVFLDGCLDMLVRNFTPPIKLQESLSDNEWIARKSDVVDCVMSALQHITDLVPLSPMRLWPKIVREMPKSTRKKDLLLYVECMLRLERSMIGKFVGSLLLKALMDRLLDLDTDISWEDIAQEDNSRGIFDMELEDVQENAGDDRIEKIQQLAQDSSQCNNTNEKLDIIDGLMALTCEHLKSCVDDGRLIQVFGTLLESFQKTVLNAYKSKFAQFIVFYACSLDPENCGVRFAFTLRDIFLSRTNPPLFRMSAVSYLGSYLSRAKFLGSSLVLEILESLTEWCFEYCQLIDVNRTAEPKVHRVFYSACQAVMYIFCFRMRSLMIDPHNKSRVFHMPFESVLRHPLDPLKVCLPSIVEEFLQQAKATHLFSSSKAFIFDNFLESELSKAFGGIQRLDMFFPFDPYLLKGSDRYIRPSFEFWSTVRKAYDGDDSEDEYDGDEDLENGRHGVSLEEVDSEGGCGLDGDQNPESESEGEDADLGCSLNKMSITPKDTTLKHGLPANLGPPARMPARIRPSTSPI</sequence>
<accession>A0A7I8L3Q0</accession>
<dbReference type="InterPro" id="IPR007991">
    <property type="entry name" value="RNA_pol_I_trans_ini_fac_RRN3"/>
</dbReference>
<evidence type="ECO:0000256" key="1">
    <source>
        <dbReference type="ARBA" id="ARBA00010098"/>
    </source>
</evidence>
<dbReference type="GO" id="GO:0001042">
    <property type="term" value="F:RNA polymerase I core binding"/>
    <property type="evidence" value="ECO:0007669"/>
    <property type="project" value="TreeGrafter"/>
</dbReference>
<dbReference type="GO" id="GO:0005634">
    <property type="term" value="C:nucleus"/>
    <property type="evidence" value="ECO:0007669"/>
    <property type="project" value="TreeGrafter"/>
</dbReference>
<dbReference type="OrthoDB" id="26970at2759"/>
<feature type="region of interest" description="Disordered" evidence="2">
    <location>
        <begin position="571"/>
        <end position="639"/>
    </location>
</feature>
<dbReference type="PANTHER" id="PTHR12790">
    <property type="entry name" value="TRANSCRIPTION INITIATION FACTOR IA RRN3"/>
    <property type="match status" value="1"/>
</dbReference>